<evidence type="ECO:0000313" key="2">
    <source>
        <dbReference type="Proteomes" id="UP000789525"/>
    </source>
</evidence>
<sequence length="579" mass="65216">ASLLERLEVRPLDCFVPTLALTMSTSALRKRSREADESNDDEPQPSKKRESMEDEQDLLHAVAGLEETVQLGLDMVSSLHTIAANSQKNSSQSSKLVNHLELLQSRFSFLAKTCGEIKPDCHEFPTDILTAFELDFPEPPPALIEIFSERTNQLDSVITLSKAFIERQMCPPSANSYAQSMTWPAWQKRSTAILNLRPSQNQGLPISILHNIFSGFRAFMADPPPKTDNLPAAYQTAYNICLRMADSFSDAEARRNDFQNHLMQFFGRYMHFENDFAIDPNLSGWNPSIGDSAIYWGSSLVGPVLILAGGFYDGRSTVVEPLTSPYLMLPDHNRERPDKLAHLLLAMEQALESLKRLWNETQHMYMPPATPRIYPQFTDLNGRLFHLKFTKRVPGSHPDANLLFLATMAPSSSIQPEKKVFVKILAGDRYGTIAQQKMADAGYAPMLYGVAKVKGAPTAYIMEYLSPEQGWRNVHEYVAKSRGGLSLSDFDDLHKAMTEANVVHGDLRPNNIMVRETDNDGFEFKMIDFDSSGLSGEVEYPLLRNRNIPWPDEAGKPILLGHDRTMLRRSFDELLSRLQ</sequence>
<dbReference type="Proteomes" id="UP000789525">
    <property type="component" value="Unassembled WGS sequence"/>
</dbReference>
<feature type="non-terminal residue" evidence="1">
    <location>
        <position position="1"/>
    </location>
</feature>
<protein>
    <submittedName>
        <fullName evidence="1">12629_t:CDS:1</fullName>
    </submittedName>
</protein>
<evidence type="ECO:0000313" key="1">
    <source>
        <dbReference type="EMBL" id="CAG8601484.1"/>
    </source>
</evidence>
<keyword evidence="2" id="KW-1185">Reference proteome</keyword>
<name>A0ACA9MS40_9GLOM</name>
<proteinExistence type="predicted"/>
<comment type="caution">
    <text evidence="1">The sequence shown here is derived from an EMBL/GenBank/DDBJ whole genome shotgun (WGS) entry which is preliminary data.</text>
</comment>
<gene>
    <name evidence="1" type="ORF">ACOLOM_LOCUS6694</name>
</gene>
<organism evidence="1 2">
    <name type="scientific">Acaulospora colombiana</name>
    <dbReference type="NCBI Taxonomy" id="27376"/>
    <lineage>
        <taxon>Eukaryota</taxon>
        <taxon>Fungi</taxon>
        <taxon>Fungi incertae sedis</taxon>
        <taxon>Mucoromycota</taxon>
        <taxon>Glomeromycotina</taxon>
        <taxon>Glomeromycetes</taxon>
        <taxon>Diversisporales</taxon>
        <taxon>Acaulosporaceae</taxon>
        <taxon>Acaulospora</taxon>
    </lineage>
</organism>
<accession>A0ACA9MS40</accession>
<dbReference type="EMBL" id="CAJVPT010014085">
    <property type="protein sequence ID" value="CAG8601484.1"/>
    <property type="molecule type" value="Genomic_DNA"/>
</dbReference>
<reference evidence="1" key="1">
    <citation type="submission" date="2021-06" db="EMBL/GenBank/DDBJ databases">
        <authorList>
            <person name="Kallberg Y."/>
            <person name="Tangrot J."/>
            <person name="Rosling A."/>
        </authorList>
    </citation>
    <scope>NUCLEOTIDE SEQUENCE</scope>
    <source>
        <strain evidence="1">CL356</strain>
    </source>
</reference>